<dbReference type="RefSeq" id="WP_165600626.1">
    <property type="nucleotide sequence ID" value="NZ_SORZ01000002.1"/>
</dbReference>
<organism evidence="2 3">
    <name type="scientific">Oecophyllibacter saccharovorans</name>
    <dbReference type="NCBI Taxonomy" id="2558360"/>
    <lineage>
        <taxon>Bacteria</taxon>
        <taxon>Pseudomonadati</taxon>
        <taxon>Pseudomonadota</taxon>
        <taxon>Alphaproteobacteria</taxon>
        <taxon>Acetobacterales</taxon>
        <taxon>Acetobacteraceae</taxon>
        <taxon>Oecophyllibacter</taxon>
    </lineage>
</organism>
<gene>
    <name evidence="2" type="ORF">E3202_04870</name>
</gene>
<keyword evidence="3" id="KW-1185">Reference proteome</keyword>
<evidence type="ECO:0008006" key="4">
    <source>
        <dbReference type="Google" id="ProtNLM"/>
    </source>
</evidence>
<feature type="coiled-coil region" evidence="1">
    <location>
        <begin position="37"/>
        <end position="79"/>
    </location>
</feature>
<sequence length="610" mass="66344">MALPLLSLGSVVWGVSAFTPFPGCSDTAQAVDTASMIDRMERQITAMQAEVKALKKKQAREHQQLQAELQRQRALFEADPYRPAQQPLRAQAAPPFLPPDSPAAPLLARTEEEARAETLAQKHVDLFGFSGADLLPARTASTPYGELTATPPAHPDLYGPLRRGQLQIGGIRLTLGGFIEATGFWRSRTMGADIASSYSSIPWANQSAYYMSSWHQSERQSRFSLLAEGMITRRLEADGYVEVDFQSSGSSSNSRQSNSYTLRPRVLYGELKDRRDGLYFLGGQEWSLVTLFNKGMFPRDEQTPLVIEAQYVPGFNWTRSPQVRLLKTFGREERYGAALSIENPSAVIAGRYPDTPQHQVTDRVSGTGINNPDTYYASDPAPDVVAKVGADPGWGHYELTGLMRFFRTRSTWARRALDGTVTSSHGSNKTVLGGGGGGGMVLPLIDKRLYFQASGLVGRGIGRYGSAGLADFTFRRGGAPSPLPEASLLLGLYGTPLSTLTLYAYAGAEKVLSRRSFDADGKPYGYGNPHYVMAGCRTELSTACAAAGNIQSVAQATAGAWYTAAQGDYGKLLVGAQYSHTTLRAFSGIGGKPHTDDDMVFFSLRYMPFN</sequence>
<accession>A0A506UL81</accession>
<evidence type="ECO:0000313" key="2">
    <source>
        <dbReference type="EMBL" id="TPW33923.1"/>
    </source>
</evidence>
<keyword evidence="1" id="KW-0175">Coiled coil</keyword>
<reference evidence="2 3" key="1">
    <citation type="submission" date="2019-03" db="EMBL/GenBank/DDBJ databases">
        <title>The complete genome sequence of Neokomagataea sp. Jb2 NBRC113641.</title>
        <authorList>
            <person name="Chua K.-O."/>
            <person name="Chan K.-G."/>
            <person name="See-Too W.-S."/>
        </authorList>
    </citation>
    <scope>NUCLEOTIDE SEQUENCE [LARGE SCALE GENOMIC DNA]</scope>
    <source>
        <strain evidence="2 3">Jb2</strain>
    </source>
</reference>
<evidence type="ECO:0000256" key="1">
    <source>
        <dbReference type="SAM" id="Coils"/>
    </source>
</evidence>
<evidence type="ECO:0000313" key="3">
    <source>
        <dbReference type="Proteomes" id="UP000315037"/>
    </source>
</evidence>
<comment type="caution">
    <text evidence="2">The sequence shown here is derived from an EMBL/GenBank/DDBJ whole genome shotgun (WGS) entry which is preliminary data.</text>
</comment>
<name>A0A506UL81_9PROT</name>
<dbReference type="EMBL" id="SORZ01000002">
    <property type="protein sequence ID" value="TPW33923.1"/>
    <property type="molecule type" value="Genomic_DNA"/>
</dbReference>
<dbReference type="AlphaFoldDB" id="A0A506UL81"/>
<dbReference type="Proteomes" id="UP000315037">
    <property type="component" value="Unassembled WGS sequence"/>
</dbReference>
<proteinExistence type="predicted"/>
<protein>
    <recommendedName>
        <fullName evidence="4">Porin</fullName>
    </recommendedName>
</protein>